<keyword evidence="3" id="KW-1185">Reference proteome</keyword>
<sequence length="175" mass="20519">MKKTIFLKKVEIDKKVMSNNEKLVRDKCDSNCQQKLSEVMKTFETTSNQILTDLKNWHKQAYKRNARLTKAQTLFEDKKKQTSALEHQLHVETSKSRSPSRQSIFANASSTYSDVSTLQSKLTDLRSELKEAKDQYTTAERRYRAFRLKFDSVTGTLLEQLEQTGFFFNYLKKKK</sequence>
<gene>
    <name evidence="2" type="ORF">RFI_06730</name>
</gene>
<evidence type="ECO:0000313" key="2">
    <source>
        <dbReference type="EMBL" id="ETO30392.1"/>
    </source>
</evidence>
<evidence type="ECO:0000313" key="3">
    <source>
        <dbReference type="Proteomes" id="UP000023152"/>
    </source>
</evidence>
<evidence type="ECO:0000256" key="1">
    <source>
        <dbReference type="SAM" id="Coils"/>
    </source>
</evidence>
<comment type="caution">
    <text evidence="2">The sequence shown here is derived from an EMBL/GenBank/DDBJ whole genome shotgun (WGS) entry which is preliminary data.</text>
</comment>
<organism evidence="2 3">
    <name type="scientific">Reticulomyxa filosa</name>
    <dbReference type="NCBI Taxonomy" id="46433"/>
    <lineage>
        <taxon>Eukaryota</taxon>
        <taxon>Sar</taxon>
        <taxon>Rhizaria</taxon>
        <taxon>Retaria</taxon>
        <taxon>Foraminifera</taxon>
        <taxon>Monothalamids</taxon>
        <taxon>Reticulomyxidae</taxon>
        <taxon>Reticulomyxa</taxon>
    </lineage>
</organism>
<dbReference type="EMBL" id="ASPP01005505">
    <property type="protein sequence ID" value="ETO30392.1"/>
    <property type="molecule type" value="Genomic_DNA"/>
</dbReference>
<name>X6NYQ2_RETFI</name>
<accession>X6NYQ2</accession>
<protein>
    <submittedName>
        <fullName evidence="2">Uncharacterized protein</fullName>
    </submittedName>
</protein>
<dbReference type="Gene3D" id="1.20.1270.60">
    <property type="entry name" value="Arfaptin homology (AH) domain/BAR domain"/>
    <property type="match status" value="1"/>
</dbReference>
<dbReference type="AlphaFoldDB" id="X6NYQ2"/>
<reference evidence="2 3" key="1">
    <citation type="journal article" date="2013" name="Curr. Biol.">
        <title>The Genome of the Foraminiferan Reticulomyxa filosa.</title>
        <authorList>
            <person name="Glockner G."/>
            <person name="Hulsmann N."/>
            <person name="Schleicher M."/>
            <person name="Noegel A.A."/>
            <person name="Eichinger L."/>
            <person name="Gallinger C."/>
            <person name="Pawlowski J."/>
            <person name="Sierra R."/>
            <person name="Euteneuer U."/>
            <person name="Pillet L."/>
            <person name="Moustafa A."/>
            <person name="Platzer M."/>
            <person name="Groth M."/>
            <person name="Szafranski K."/>
            <person name="Schliwa M."/>
        </authorList>
    </citation>
    <scope>NUCLEOTIDE SEQUENCE [LARGE SCALE GENOMIC DNA]</scope>
</reference>
<feature type="coiled-coil region" evidence="1">
    <location>
        <begin position="115"/>
        <end position="149"/>
    </location>
</feature>
<keyword evidence="1" id="KW-0175">Coiled coil</keyword>
<dbReference type="Proteomes" id="UP000023152">
    <property type="component" value="Unassembled WGS sequence"/>
</dbReference>
<dbReference type="InterPro" id="IPR027267">
    <property type="entry name" value="AH/BAR_dom_sf"/>
</dbReference>
<proteinExistence type="predicted"/>